<evidence type="ECO:0000256" key="1">
    <source>
        <dbReference type="SAM" id="Coils"/>
    </source>
</evidence>
<feature type="transmembrane region" description="Helical" evidence="2">
    <location>
        <begin position="90"/>
        <end position="113"/>
    </location>
</feature>
<evidence type="ECO:0000313" key="3">
    <source>
        <dbReference type="EMBL" id="SNR34713.1"/>
    </source>
</evidence>
<organism evidence="3 4">
    <name type="scientific">Lutibacter flavus</name>
    <dbReference type="NCBI Taxonomy" id="691689"/>
    <lineage>
        <taxon>Bacteria</taxon>
        <taxon>Pseudomonadati</taxon>
        <taxon>Bacteroidota</taxon>
        <taxon>Flavobacteriia</taxon>
        <taxon>Flavobacteriales</taxon>
        <taxon>Flavobacteriaceae</taxon>
        <taxon>Lutibacter</taxon>
    </lineage>
</organism>
<keyword evidence="4" id="KW-1185">Reference proteome</keyword>
<keyword evidence="2" id="KW-0812">Transmembrane</keyword>
<evidence type="ECO:0000313" key="4">
    <source>
        <dbReference type="Proteomes" id="UP000198412"/>
    </source>
</evidence>
<sequence length="262" mass="30165">MKKILVILLLISPIISISQRGPLTKRIEQLENDIKKTNKTQDSILIELNKKSSELTRTTNTKETLEKELLFYRAKEDYFISALNRQESRFAVILTSILAILALLSFGVLRYELAKIKGFTKKKISEQTLKIIEHKDKLKGIDTNLNLALGNINMSIGAHFKQNNDLINSLKYYLIGAKHLGEWKLSKNLIEKKKDPLRLTINNLIAAKQLLDNIIIDNSLTEDVNKQIKKLNKLLDNYSIFENQEIIHLIAQIRVDLNNYIK</sequence>
<keyword evidence="2" id="KW-0472">Membrane</keyword>
<proteinExistence type="predicted"/>
<keyword evidence="2" id="KW-1133">Transmembrane helix</keyword>
<gene>
    <name evidence="3" type="ORF">SAMN04488111_0627</name>
</gene>
<keyword evidence="1" id="KW-0175">Coiled coil</keyword>
<dbReference type="RefSeq" id="WP_089376960.1">
    <property type="nucleotide sequence ID" value="NZ_FZNX01000001.1"/>
</dbReference>
<feature type="coiled-coil region" evidence="1">
    <location>
        <begin position="27"/>
        <end position="68"/>
    </location>
</feature>
<reference evidence="4" key="1">
    <citation type="submission" date="2017-06" db="EMBL/GenBank/DDBJ databases">
        <authorList>
            <person name="Varghese N."/>
            <person name="Submissions S."/>
        </authorList>
    </citation>
    <scope>NUCLEOTIDE SEQUENCE [LARGE SCALE GENOMIC DNA]</scope>
    <source>
        <strain evidence="4">DSM 27993</strain>
    </source>
</reference>
<dbReference type="Proteomes" id="UP000198412">
    <property type="component" value="Unassembled WGS sequence"/>
</dbReference>
<dbReference type="AlphaFoldDB" id="A0A238VLU7"/>
<protein>
    <submittedName>
        <fullName evidence="3">Uncharacterized protein</fullName>
    </submittedName>
</protein>
<name>A0A238VLU7_9FLAO</name>
<accession>A0A238VLU7</accession>
<dbReference type="EMBL" id="FZNX01000001">
    <property type="protein sequence ID" value="SNR34713.1"/>
    <property type="molecule type" value="Genomic_DNA"/>
</dbReference>
<evidence type="ECO:0000256" key="2">
    <source>
        <dbReference type="SAM" id="Phobius"/>
    </source>
</evidence>